<keyword evidence="3" id="KW-1185">Reference proteome</keyword>
<evidence type="ECO:0000256" key="1">
    <source>
        <dbReference type="ARBA" id="ARBA00022679"/>
    </source>
</evidence>
<reference evidence="2 3" key="1">
    <citation type="submission" date="2024-02" db="EMBL/GenBank/DDBJ databases">
        <title>De novo assembly and annotation of 12 fungi associated with fruit tree decline syndrome in Ontario, Canada.</title>
        <authorList>
            <person name="Sulman M."/>
            <person name="Ellouze W."/>
            <person name="Ilyukhin E."/>
        </authorList>
    </citation>
    <scope>NUCLEOTIDE SEQUENCE [LARGE SCALE GENOMIC DNA]</scope>
    <source>
        <strain evidence="2 3">M169</strain>
    </source>
</reference>
<proteinExistence type="predicted"/>
<dbReference type="PANTHER" id="PTHR40627">
    <property type="entry name" value="INDOLE PRENYLTRANSFERASE TDIB-RELATED"/>
    <property type="match status" value="1"/>
</dbReference>
<evidence type="ECO:0000313" key="2">
    <source>
        <dbReference type="EMBL" id="KAK7711250.1"/>
    </source>
</evidence>
<dbReference type="PANTHER" id="PTHR40627:SF5">
    <property type="entry name" value="INDOLE PRENYLTRANSFERASE TDIB"/>
    <property type="match status" value="1"/>
</dbReference>
<comment type="caution">
    <text evidence="2">The sequence shown here is derived from an EMBL/GenBank/DDBJ whole genome shotgun (WGS) entry which is preliminary data.</text>
</comment>
<keyword evidence="1" id="KW-0808">Transferase</keyword>
<dbReference type="EMBL" id="JAKNSF020000146">
    <property type="protein sequence ID" value="KAK7711250.1"/>
    <property type="molecule type" value="Genomic_DNA"/>
</dbReference>
<dbReference type="NCBIfam" id="TIGR03429">
    <property type="entry name" value="arom_pren_DMATS"/>
    <property type="match status" value="1"/>
</dbReference>
<sequence>MPSVIEIATVESPLPTVKKPGLNGVLAASAVNGSNRTTSLTVEDVKPPVEHYHNYWWTRCAPLLATLLDNSGSYTPEQKSKHLRIFRDVVIPTLGPPPERAKVTPMLTIDGSPVEPSWNFQDDSNIVRYSFEPLWDNAGTPENPFPGDLMPTLTPLLRYVSDDADLRWFNQVWDAWNVTGQEAQDAKANLPPHKSRIPLVFFAFDLKGGKCSLKAYVFPILKHLATGLSTKQLVFDQIRSLQPYGDAFAVPAAKLERFMDTYARGCTAEMIAVDCIDPSKARFKVYGRVKSNSKSVIREVMTLGGAQTDEISLKGVEQALKIWHLLLDERNGLADDQAKAPRDPQHQHIGICFVFELRPWEERIDVKAHTPWCQTNKSDLHAVANFTEALSTLGWDDHASRFARGAVQAATL</sequence>
<dbReference type="Pfam" id="PF11991">
    <property type="entry name" value="Trp_DMAT"/>
    <property type="match status" value="1"/>
</dbReference>
<evidence type="ECO:0008006" key="4">
    <source>
        <dbReference type="Google" id="ProtNLM"/>
    </source>
</evidence>
<dbReference type="SFLD" id="SFLDS00036">
    <property type="entry name" value="Aromatic_Prenyltransferase"/>
    <property type="match status" value="1"/>
</dbReference>
<name>A0ABR1NQM8_DIAER</name>
<evidence type="ECO:0000313" key="3">
    <source>
        <dbReference type="Proteomes" id="UP001430848"/>
    </source>
</evidence>
<dbReference type="InterPro" id="IPR017795">
    <property type="entry name" value="ABBA_NscD-like"/>
</dbReference>
<gene>
    <name evidence="2" type="ORF">SLS63_012683</name>
</gene>
<accession>A0ABR1NQM8</accession>
<dbReference type="Proteomes" id="UP001430848">
    <property type="component" value="Unassembled WGS sequence"/>
</dbReference>
<dbReference type="CDD" id="cd13929">
    <property type="entry name" value="PT-DMATS_CymD"/>
    <property type="match status" value="1"/>
</dbReference>
<protein>
    <recommendedName>
        <fullName evidence="4">Aromatic prenyltransferase</fullName>
    </recommendedName>
</protein>
<organism evidence="2 3">
    <name type="scientific">Diaporthe eres</name>
    <name type="common">Phomopsis oblonga</name>
    <dbReference type="NCBI Taxonomy" id="83184"/>
    <lineage>
        <taxon>Eukaryota</taxon>
        <taxon>Fungi</taxon>
        <taxon>Dikarya</taxon>
        <taxon>Ascomycota</taxon>
        <taxon>Pezizomycotina</taxon>
        <taxon>Sordariomycetes</taxon>
        <taxon>Sordariomycetidae</taxon>
        <taxon>Diaporthales</taxon>
        <taxon>Diaporthaceae</taxon>
        <taxon>Diaporthe</taxon>
        <taxon>Diaporthe eres species complex</taxon>
    </lineage>
</organism>
<dbReference type="InterPro" id="IPR033964">
    <property type="entry name" value="ABBA"/>
</dbReference>